<dbReference type="SUPFAM" id="SSF69118">
    <property type="entry name" value="AhpD-like"/>
    <property type="match status" value="1"/>
</dbReference>
<protein>
    <submittedName>
        <fullName evidence="1">Alkylhydroperoxidase family enzyme</fullName>
    </submittedName>
</protein>
<dbReference type="GO" id="GO:0004601">
    <property type="term" value="F:peroxidase activity"/>
    <property type="evidence" value="ECO:0007669"/>
    <property type="project" value="UniProtKB-KW"/>
</dbReference>
<proteinExistence type="predicted"/>
<dbReference type="PANTHER" id="PTHR34846">
    <property type="entry name" value="4-CARBOXYMUCONOLACTONE DECARBOXYLASE FAMILY PROTEIN (AFU_ORTHOLOGUE AFUA_6G11590)"/>
    <property type="match status" value="1"/>
</dbReference>
<organism evidence="1 2">
    <name type="scientific">Nocardioides albus</name>
    <dbReference type="NCBI Taxonomy" id="1841"/>
    <lineage>
        <taxon>Bacteria</taxon>
        <taxon>Bacillati</taxon>
        <taxon>Actinomycetota</taxon>
        <taxon>Actinomycetes</taxon>
        <taxon>Propionibacteriales</taxon>
        <taxon>Nocardioidaceae</taxon>
        <taxon>Nocardioides</taxon>
    </lineage>
</organism>
<evidence type="ECO:0000313" key="1">
    <source>
        <dbReference type="EMBL" id="MBB3092016.1"/>
    </source>
</evidence>
<accession>A0A7W5A9D8</accession>
<reference evidence="1 2" key="1">
    <citation type="submission" date="2020-08" db="EMBL/GenBank/DDBJ databases">
        <title>Genomic Encyclopedia of Type Strains, Phase III (KMG-III): the genomes of soil and plant-associated and newly described type strains.</title>
        <authorList>
            <person name="Whitman W."/>
        </authorList>
    </citation>
    <scope>NUCLEOTIDE SEQUENCE [LARGE SCALE GENOMIC DNA]</scope>
    <source>
        <strain evidence="1 2">CECT 3302</strain>
    </source>
</reference>
<keyword evidence="1" id="KW-0575">Peroxidase</keyword>
<keyword evidence="1" id="KW-0560">Oxidoreductase</keyword>
<sequence>MPCSEFQSARVAPATPPLRDEIQQQIDGVMRGRTPLALFTTLARDERLFNKFFSGGLLDRGHLTIRQREIVIDRVTAGRGAEYEWGVHVSVYGERAAFTKEEMTSLVSGSAEDPCWNATESAIITLCDQLESTSDVTDDLWSVLSDSFAPEAIIELVILAGHYRMISGLVKALRLPLEPGSARFGEYRTS</sequence>
<name>A0A7W5A9D8_9ACTN</name>
<dbReference type="EMBL" id="JACHXG010000015">
    <property type="protein sequence ID" value="MBB3092016.1"/>
    <property type="molecule type" value="Genomic_DNA"/>
</dbReference>
<dbReference type="InterPro" id="IPR029032">
    <property type="entry name" value="AhpD-like"/>
</dbReference>
<dbReference type="PANTHER" id="PTHR34846:SF5">
    <property type="entry name" value="CARBOXYMUCONOLACTONE DECARBOXYLASE-LIKE DOMAIN-CONTAINING PROTEIN"/>
    <property type="match status" value="1"/>
</dbReference>
<gene>
    <name evidence="1" type="ORF">FHS12_004993</name>
</gene>
<dbReference type="RefSeq" id="WP_183551304.1">
    <property type="nucleotide sequence ID" value="NZ_BMQT01000014.1"/>
</dbReference>
<dbReference type="Proteomes" id="UP000577707">
    <property type="component" value="Unassembled WGS sequence"/>
</dbReference>
<comment type="caution">
    <text evidence="1">The sequence shown here is derived from an EMBL/GenBank/DDBJ whole genome shotgun (WGS) entry which is preliminary data.</text>
</comment>
<dbReference type="AlphaFoldDB" id="A0A7W5A9D8"/>
<keyword evidence="2" id="KW-1185">Reference proteome</keyword>
<evidence type="ECO:0000313" key="2">
    <source>
        <dbReference type="Proteomes" id="UP000577707"/>
    </source>
</evidence>
<dbReference type="Gene3D" id="1.20.1290.10">
    <property type="entry name" value="AhpD-like"/>
    <property type="match status" value="1"/>
</dbReference>